<keyword evidence="8" id="KW-0010">Activator</keyword>
<dbReference type="GeneID" id="27317233"/>
<dbReference type="InterPro" id="IPR007018">
    <property type="entry name" value="Mediator_Med6"/>
</dbReference>
<dbReference type="RefSeq" id="XP_016208903.1">
    <property type="nucleotide sequence ID" value="XM_016363289.1"/>
</dbReference>
<dbReference type="InterPro" id="IPR038566">
    <property type="entry name" value="Mediator_Med6_sf"/>
</dbReference>
<dbReference type="AlphaFoldDB" id="A0A0D2AJF1"/>
<feature type="region of interest" description="Disordered" evidence="9">
    <location>
        <begin position="214"/>
        <end position="243"/>
    </location>
</feature>
<dbReference type="GO" id="GO:0003712">
    <property type="term" value="F:transcription coregulator activity"/>
    <property type="evidence" value="ECO:0007669"/>
    <property type="project" value="InterPro"/>
</dbReference>
<dbReference type="GO" id="GO:0006357">
    <property type="term" value="P:regulation of transcription by RNA polymerase II"/>
    <property type="evidence" value="ECO:0007669"/>
    <property type="project" value="InterPro"/>
</dbReference>
<reference evidence="10 11" key="1">
    <citation type="submission" date="2015-01" db="EMBL/GenBank/DDBJ databases">
        <title>The Genome Sequence of Ochroconis gallopava CBS43764.</title>
        <authorList>
            <consortium name="The Broad Institute Genomics Platform"/>
            <person name="Cuomo C."/>
            <person name="de Hoog S."/>
            <person name="Gorbushina A."/>
            <person name="Stielow B."/>
            <person name="Teixiera M."/>
            <person name="Abouelleil A."/>
            <person name="Chapman S.B."/>
            <person name="Priest M."/>
            <person name="Young S.K."/>
            <person name="Wortman J."/>
            <person name="Nusbaum C."/>
            <person name="Birren B."/>
        </authorList>
    </citation>
    <scope>NUCLEOTIDE SEQUENCE [LARGE SCALE GENOMIC DNA]</scope>
    <source>
        <strain evidence="10 11">CBS 43764</strain>
    </source>
</reference>
<comment type="subunit">
    <text evidence="8">Component of the Mediator complex.</text>
</comment>
<dbReference type="Proteomes" id="UP000053259">
    <property type="component" value="Unassembled WGS sequence"/>
</dbReference>
<dbReference type="EMBL" id="KN847587">
    <property type="protein sequence ID" value="KIV99033.1"/>
    <property type="molecule type" value="Genomic_DNA"/>
</dbReference>
<evidence type="ECO:0000256" key="2">
    <source>
        <dbReference type="ARBA" id="ARBA00007526"/>
    </source>
</evidence>
<dbReference type="STRING" id="253628.A0A0D2AJF1"/>
<name>A0A0D2AJF1_9PEZI</name>
<keyword evidence="6 8" id="KW-0539">Nucleus</keyword>
<keyword evidence="4 8" id="KW-0805">Transcription regulation</keyword>
<evidence type="ECO:0000313" key="10">
    <source>
        <dbReference type="EMBL" id="KIV99033.1"/>
    </source>
</evidence>
<dbReference type="Pfam" id="PF04934">
    <property type="entry name" value="Med6"/>
    <property type="match status" value="1"/>
</dbReference>
<sequence>MSDEPLEDTLWVFPPEYYPWLDGINHEQHFPTPGINAENVHLVFNLSPFCTSESANKRFEMLVNRKPELLPRYFNREAFEQEIAEFPGDSFVIVAGPRKTPKNGEEPNLLWVVERRYTVLDRGAIEESEKKVVEVRGHYVIVADRIFAAPTLMDIVQSRWTASMLHLSTFYRTASSLPIYSIEKGYSYLAADQMKKPGKGGSFATSALGSARTSRAASPVAGDDTSSLPNTHHQTHRELNDDAQIAHSFNLTLSYSDEFMDENPLVGEPGSFKLTATGRSIREREAKERAAEEAREKARSEFTNKSEIGDSQRISVAPSSPSALGAKTNHLERKGTGLNSVVGKGKSPTSTTGEGLKKRRKSKAPITPGTMKSP</sequence>
<dbReference type="InParanoid" id="A0A0D2AJF1"/>
<evidence type="ECO:0000256" key="4">
    <source>
        <dbReference type="ARBA" id="ARBA00023015"/>
    </source>
</evidence>
<feature type="region of interest" description="Disordered" evidence="9">
    <location>
        <begin position="277"/>
        <end position="374"/>
    </location>
</feature>
<proteinExistence type="inferred from homology"/>
<dbReference type="VEuPathDB" id="FungiDB:PV09_09260"/>
<comment type="function">
    <text evidence="8">Component of the Mediator complex, a coactivator involved in the regulated transcription of nearly all RNA polymerase II-dependent genes. Mediator functions as a bridge to convey information from gene-specific regulatory proteins to the basal RNA polymerase II transcription machinery. Mediator is recruited to promoters by direct interactions with regulatory proteins and serves as a scaffold for the assembly of a functional preinitiation complex with RNA polymerase II and the general transcription factors.</text>
</comment>
<evidence type="ECO:0000256" key="1">
    <source>
        <dbReference type="ARBA" id="ARBA00004123"/>
    </source>
</evidence>
<evidence type="ECO:0000313" key="11">
    <source>
        <dbReference type="Proteomes" id="UP000053259"/>
    </source>
</evidence>
<feature type="compositionally biased region" description="Polar residues" evidence="9">
    <location>
        <begin position="312"/>
        <end position="322"/>
    </location>
</feature>
<evidence type="ECO:0000256" key="9">
    <source>
        <dbReference type="SAM" id="MobiDB-lite"/>
    </source>
</evidence>
<evidence type="ECO:0000256" key="3">
    <source>
        <dbReference type="ARBA" id="ARBA00020634"/>
    </source>
</evidence>
<accession>A0A0D2AJF1</accession>
<evidence type="ECO:0000256" key="7">
    <source>
        <dbReference type="ARBA" id="ARBA00031259"/>
    </source>
</evidence>
<feature type="compositionally biased region" description="Basic and acidic residues" evidence="9">
    <location>
        <begin position="280"/>
        <end position="310"/>
    </location>
</feature>
<comment type="subcellular location">
    <subcellularLocation>
        <location evidence="1 8">Nucleus</location>
    </subcellularLocation>
</comment>
<evidence type="ECO:0000256" key="6">
    <source>
        <dbReference type="ARBA" id="ARBA00023242"/>
    </source>
</evidence>
<keyword evidence="11" id="KW-1185">Reference proteome</keyword>
<dbReference type="GO" id="GO:0016592">
    <property type="term" value="C:mediator complex"/>
    <property type="evidence" value="ECO:0007669"/>
    <property type="project" value="InterPro"/>
</dbReference>
<dbReference type="HOGENOM" id="CLU_060172_2_0_1"/>
<evidence type="ECO:0000256" key="8">
    <source>
        <dbReference type="RuleBase" id="RU364143"/>
    </source>
</evidence>
<organism evidence="10 11">
    <name type="scientific">Verruconis gallopava</name>
    <dbReference type="NCBI Taxonomy" id="253628"/>
    <lineage>
        <taxon>Eukaryota</taxon>
        <taxon>Fungi</taxon>
        <taxon>Dikarya</taxon>
        <taxon>Ascomycota</taxon>
        <taxon>Pezizomycotina</taxon>
        <taxon>Dothideomycetes</taxon>
        <taxon>Pleosporomycetidae</taxon>
        <taxon>Venturiales</taxon>
        <taxon>Sympoventuriaceae</taxon>
        <taxon>Verruconis</taxon>
    </lineage>
</organism>
<dbReference type="OrthoDB" id="344220at2759"/>
<comment type="similarity">
    <text evidence="2 8">Belongs to the Mediator complex subunit 6 family.</text>
</comment>
<evidence type="ECO:0000256" key="5">
    <source>
        <dbReference type="ARBA" id="ARBA00023163"/>
    </source>
</evidence>
<gene>
    <name evidence="8" type="primary">MED6</name>
    <name evidence="10" type="ORF">PV09_09260</name>
</gene>
<keyword evidence="5 8" id="KW-0804">Transcription</keyword>
<protein>
    <recommendedName>
        <fullName evidence="3 8">Mediator of RNA polymerase II transcription subunit 6</fullName>
    </recommendedName>
    <alternativeName>
        <fullName evidence="7 8">Mediator complex subunit 6</fullName>
    </alternativeName>
</protein>
<dbReference type="Gene3D" id="3.10.450.580">
    <property type="entry name" value="Mediator complex, subunit Med6"/>
    <property type="match status" value="1"/>
</dbReference>
<dbReference type="PANTHER" id="PTHR13104">
    <property type="entry name" value="MED-6-RELATED"/>
    <property type="match status" value="1"/>
</dbReference>
<dbReference type="FunCoup" id="A0A0D2AJF1">
    <property type="interactions" value="777"/>
</dbReference>